<dbReference type="InterPro" id="IPR000306">
    <property type="entry name" value="Znf_FYVE"/>
</dbReference>
<dbReference type="CDD" id="cd15760">
    <property type="entry name" value="FYVE_scVPS27p_like"/>
    <property type="match status" value="1"/>
</dbReference>
<evidence type="ECO:0000256" key="2">
    <source>
        <dbReference type="ARBA" id="ARBA00022771"/>
    </source>
</evidence>
<evidence type="ECO:0000256" key="4">
    <source>
        <dbReference type="PROSITE-ProRule" id="PRU00091"/>
    </source>
</evidence>
<dbReference type="InterPro" id="IPR013083">
    <property type="entry name" value="Znf_RING/FYVE/PHD"/>
</dbReference>
<dbReference type="Gene3D" id="3.30.40.10">
    <property type="entry name" value="Zinc/RING finger domain, C3HC4 (zinc finger)"/>
    <property type="match status" value="2"/>
</dbReference>
<dbReference type="SUPFAM" id="SSF57903">
    <property type="entry name" value="FYVE/PHD zinc finger"/>
    <property type="match status" value="2"/>
</dbReference>
<evidence type="ECO:0000256" key="1">
    <source>
        <dbReference type="ARBA" id="ARBA00022723"/>
    </source>
</evidence>
<keyword evidence="1" id="KW-0479">Metal-binding</keyword>
<dbReference type="PROSITE" id="PS50178">
    <property type="entry name" value="ZF_FYVE"/>
    <property type="match status" value="2"/>
</dbReference>
<organism evidence="6 7">
    <name type="scientific">Tegillarca granosa</name>
    <name type="common">Malaysian cockle</name>
    <name type="synonym">Anadara granosa</name>
    <dbReference type="NCBI Taxonomy" id="220873"/>
    <lineage>
        <taxon>Eukaryota</taxon>
        <taxon>Metazoa</taxon>
        <taxon>Spiralia</taxon>
        <taxon>Lophotrochozoa</taxon>
        <taxon>Mollusca</taxon>
        <taxon>Bivalvia</taxon>
        <taxon>Autobranchia</taxon>
        <taxon>Pteriomorphia</taxon>
        <taxon>Arcoida</taxon>
        <taxon>Arcoidea</taxon>
        <taxon>Arcidae</taxon>
        <taxon>Tegillarca</taxon>
    </lineage>
</organism>
<keyword evidence="3" id="KW-0862">Zinc</keyword>
<protein>
    <recommendedName>
        <fullName evidence="5">FYVE-type domain-containing protein</fullName>
    </recommendedName>
</protein>
<feature type="domain" description="FYVE-type" evidence="5">
    <location>
        <begin position="202"/>
        <end position="288"/>
    </location>
</feature>
<dbReference type="PANTHER" id="PTHR23164">
    <property type="entry name" value="EARLY ENDOSOME ANTIGEN 1"/>
    <property type="match status" value="1"/>
</dbReference>
<keyword evidence="2 4" id="KW-0863">Zinc-finger</keyword>
<comment type="caution">
    <text evidence="6">The sequence shown here is derived from an EMBL/GenBank/DDBJ whole genome shotgun (WGS) entry which is preliminary data.</text>
</comment>
<dbReference type="PANTHER" id="PTHR23164:SF30">
    <property type="entry name" value="EARLY ENDOSOME ANTIGEN 1"/>
    <property type="match status" value="1"/>
</dbReference>
<feature type="domain" description="FYVE-type" evidence="5">
    <location>
        <begin position="60"/>
        <end position="115"/>
    </location>
</feature>
<dbReference type="SMART" id="SM00064">
    <property type="entry name" value="FYVE"/>
    <property type="match status" value="2"/>
</dbReference>
<name>A0ABQ9EYE9_TEGGR</name>
<dbReference type="InterPro" id="IPR011011">
    <property type="entry name" value="Znf_FYVE_PHD"/>
</dbReference>
<dbReference type="Proteomes" id="UP001217089">
    <property type="component" value="Unassembled WGS sequence"/>
</dbReference>
<dbReference type="CDD" id="cd00065">
    <property type="entry name" value="FYVE_like_SF"/>
    <property type="match status" value="1"/>
</dbReference>
<evidence type="ECO:0000256" key="3">
    <source>
        <dbReference type="ARBA" id="ARBA00022833"/>
    </source>
</evidence>
<reference evidence="6 7" key="1">
    <citation type="submission" date="2022-12" db="EMBL/GenBank/DDBJ databases">
        <title>Chromosome-level genome of Tegillarca granosa.</title>
        <authorList>
            <person name="Kim J."/>
        </authorList>
    </citation>
    <scope>NUCLEOTIDE SEQUENCE [LARGE SCALE GENOMIC DNA]</scope>
    <source>
        <strain evidence="6">Teg-2019</strain>
        <tissue evidence="6">Adductor muscle</tissue>
    </source>
</reference>
<sequence length="522" mass="60733">MFNQYEQEEEGQRVWSQQVELAARKPDIKLDTDLEDKSNEITRQHWKRSDGCINCSNKTCKKKFSLIERQHHCRRCGEIFCSSCLQFRRKLNRLAHPDPDGKTYKVCQKCFEEGQDSEGKNRRLTEQFFLLRRQLKENATIIQNGLHTASWRSRLNIEKECVRLVEGFRTSVGTSEVKRTLHNIKTMLTTPDWQKSTFWLQENMTDQCQGCKKSFGLLIKKSNCKVCGKVVCKSCSSHDLLVYVDDDRDPDVPPQPKLAVIKIAGSPSKEPELSLYLCVCESCQTYLTDKQVDSLQESVFQSGTDAVEQLDILHKAAYKMQQKMNHQLSEYQIIVESLEDNTVKTDTGKNNIKVLAKSQEDLADYLSQFAIKIQHFRKLKPKTNKQAILFRNCLKSKWDYYMENMSTYRILRRKLSESAPPEVLEVIQRIVDKHAIVSAQLYIRQLVYETISLCDKYKIKESIPQLLTPVDEAIETDAQSCLLREGEDWDQHVTDMLEMIKTQIKDHRLVRPSRRLTKTHGF</sequence>
<accession>A0ABQ9EYE9</accession>
<dbReference type="InterPro" id="IPR017455">
    <property type="entry name" value="Znf_FYVE-rel"/>
</dbReference>
<proteinExistence type="predicted"/>
<keyword evidence="7" id="KW-1185">Reference proteome</keyword>
<evidence type="ECO:0000259" key="5">
    <source>
        <dbReference type="PROSITE" id="PS50178"/>
    </source>
</evidence>
<evidence type="ECO:0000313" key="7">
    <source>
        <dbReference type="Proteomes" id="UP001217089"/>
    </source>
</evidence>
<evidence type="ECO:0000313" key="6">
    <source>
        <dbReference type="EMBL" id="KAJ8310191.1"/>
    </source>
</evidence>
<dbReference type="EMBL" id="JARBDR010000640">
    <property type="protein sequence ID" value="KAJ8310191.1"/>
    <property type="molecule type" value="Genomic_DNA"/>
</dbReference>
<dbReference type="Pfam" id="PF01363">
    <property type="entry name" value="FYVE"/>
    <property type="match status" value="2"/>
</dbReference>
<gene>
    <name evidence="6" type="ORF">KUTeg_012056</name>
</gene>